<evidence type="ECO:0000256" key="1">
    <source>
        <dbReference type="ARBA" id="ARBA00004656"/>
    </source>
</evidence>
<dbReference type="Gramene" id="Psat6g092840.2">
    <property type="protein sequence ID" value="Psat6g092840.2.cds1"/>
    <property type="gene ID" value="Psat6g092840"/>
</dbReference>
<dbReference type="InterPro" id="IPR019320">
    <property type="entry name" value="BORCS8"/>
</dbReference>
<feature type="compositionally biased region" description="Basic and acidic residues" evidence="5">
    <location>
        <begin position="169"/>
        <end position="178"/>
    </location>
</feature>
<keyword evidence="3" id="KW-0472">Membrane</keyword>
<dbReference type="Gramene" id="Psat6g092840.4">
    <property type="protein sequence ID" value="Psat6g092840.4.cds1"/>
    <property type="gene ID" value="Psat6g092840"/>
</dbReference>
<evidence type="ECO:0000256" key="2">
    <source>
        <dbReference type="ARBA" id="ARBA00010463"/>
    </source>
</evidence>
<evidence type="ECO:0000256" key="3">
    <source>
        <dbReference type="ARBA" id="ARBA00023136"/>
    </source>
</evidence>
<dbReference type="Gramene" id="Psat6g092840.1">
    <property type="protein sequence ID" value="Psat6g092840.1.cds1"/>
    <property type="gene ID" value="Psat6g092840"/>
</dbReference>
<dbReference type="GO" id="GO:0005765">
    <property type="term" value="C:lysosomal membrane"/>
    <property type="evidence" value="ECO:0007669"/>
    <property type="project" value="UniProtKB-SubCell"/>
</dbReference>
<comment type="subcellular location">
    <subcellularLocation>
        <location evidence="1">Lysosome membrane</location>
    </subcellularLocation>
</comment>
<protein>
    <submittedName>
        <fullName evidence="6">Uncharacterized protein</fullName>
    </submittedName>
</protein>
<dbReference type="AlphaFoldDB" id="A0A9D4W736"/>
<dbReference type="PANTHER" id="PTHR21146">
    <property type="entry name" value="MEF2B PROTEIN"/>
    <property type="match status" value="1"/>
</dbReference>
<evidence type="ECO:0000256" key="4">
    <source>
        <dbReference type="ARBA" id="ARBA00023228"/>
    </source>
</evidence>
<dbReference type="OrthoDB" id="19830at2759"/>
<dbReference type="Proteomes" id="UP001058974">
    <property type="component" value="Chromosome 6"/>
</dbReference>
<dbReference type="Gramene" id="PSAT_LOCUS26495_t1">
    <property type="protein sequence ID" value="CAL5207744.1"/>
    <property type="gene ID" value="PSAT_LOCUS26495"/>
</dbReference>
<comment type="similarity">
    <text evidence="2">Belongs to the BORCS8 family.</text>
</comment>
<dbReference type="Gramene" id="Psat6g092840.3">
    <property type="protein sequence ID" value="Psat6g092840.3.cds1"/>
    <property type="gene ID" value="Psat6g092840"/>
</dbReference>
<gene>
    <name evidence="6" type="ORF">KIW84_062921</name>
</gene>
<dbReference type="Gramene" id="Psat06G0292100-T1">
    <property type="protein sequence ID" value="KAI5396870.1"/>
    <property type="gene ID" value="KIW84_062921"/>
</dbReference>
<evidence type="ECO:0000313" key="7">
    <source>
        <dbReference type="Proteomes" id="UP001058974"/>
    </source>
</evidence>
<accession>A0A9D4W736</accession>
<sequence length="249" mass="27935">MHGFSTVDGFVEISECLAEMIKYVANEPSAGLFFIQQHTQNAVPNVIKLKKKVIEKSHETRLHTEDLEDSVTMVKSMKECGFPIIDEMIGDIKKSLATMTSKQPKRVLPSLPASNIQTERTSFWGNSAVDPQEGSEKRGNYFSSVFKFSKQKESSLKWPQRDSTGSIDPKTEKAELHPDVPLSVTYASSCTSTDKLPLPREVEDETLPEQSDIGIKLLSVTEKYDDFKASKQAKLEEWLEGTTSDENRP</sequence>
<reference evidence="6 7" key="1">
    <citation type="journal article" date="2022" name="Nat. Genet.">
        <title>Improved pea reference genome and pan-genome highlight genomic features and evolutionary characteristics.</title>
        <authorList>
            <person name="Yang T."/>
            <person name="Liu R."/>
            <person name="Luo Y."/>
            <person name="Hu S."/>
            <person name="Wang D."/>
            <person name="Wang C."/>
            <person name="Pandey M.K."/>
            <person name="Ge S."/>
            <person name="Xu Q."/>
            <person name="Li N."/>
            <person name="Li G."/>
            <person name="Huang Y."/>
            <person name="Saxena R.K."/>
            <person name="Ji Y."/>
            <person name="Li M."/>
            <person name="Yan X."/>
            <person name="He Y."/>
            <person name="Liu Y."/>
            <person name="Wang X."/>
            <person name="Xiang C."/>
            <person name="Varshney R.K."/>
            <person name="Ding H."/>
            <person name="Gao S."/>
            <person name="Zong X."/>
        </authorList>
    </citation>
    <scope>NUCLEOTIDE SEQUENCE [LARGE SCALE GENOMIC DNA]</scope>
    <source>
        <strain evidence="6 7">cv. Zhongwan 6</strain>
    </source>
</reference>
<organism evidence="6 7">
    <name type="scientific">Pisum sativum</name>
    <name type="common">Garden pea</name>
    <name type="synonym">Lathyrus oleraceus</name>
    <dbReference type="NCBI Taxonomy" id="3888"/>
    <lineage>
        <taxon>Eukaryota</taxon>
        <taxon>Viridiplantae</taxon>
        <taxon>Streptophyta</taxon>
        <taxon>Embryophyta</taxon>
        <taxon>Tracheophyta</taxon>
        <taxon>Spermatophyta</taxon>
        <taxon>Magnoliopsida</taxon>
        <taxon>eudicotyledons</taxon>
        <taxon>Gunneridae</taxon>
        <taxon>Pentapetalae</taxon>
        <taxon>rosids</taxon>
        <taxon>fabids</taxon>
        <taxon>Fabales</taxon>
        <taxon>Fabaceae</taxon>
        <taxon>Papilionoideae</taxon>
        <taxon>50 kb inversion clade</taxon>
        <taxon>NPAAA clade</taxon>
        <taxon>Hologalegina</taxon>
        <taxon>IRL clade</taxon>
        <taxon>Fabeae</taxon>
        <taxon>Lathyrus</taxon>
    </lineage>
</organism>
<dbReference type="Pfam" id="PF10167">
    <property type="entry name" value="BORCS8"/>
    <property type="match status" value="1"/>
</dbReference>
<evidence type="ECO:0000256" key="5">
    <source>
        <dbReference type="SAM" id="MobiDB-lite"/>
    </source>
</evidence>
<dbReference type="EMBL" id="JAMSHJ010000006">
    <property type="protein sequence ID" value="KAI5396870.1"/>
    <property type="molecule type" value="Genomic_DNA"/>
</dbReference>
<keyword evidence="7" id="KW-1185">Reference proteome</keyword>
<keyword evidence="4" id="KW-0458">Lysosome</keyword>
<name>A0A9D4W736_PEA</name>
<evidence type="ECO:0000313" key="6">
    <source>
        <dbReference type="EMBL" id="KAI5396870.1"/>
    </source>
</evidence>
<feature type="region of interest" description="Disordered" evidence="5">
    <location>
        <begin position="156"/>
        <end position="179"/>
    </location>
</feature>
<comment type="caution">
    <text evidence="6">The sequence shown here is derived from an EMBL/GenBank/DDBJ whole genome shotgun (WGS) entry which is preliminary data.</text>
</comment>
<dbReference type="PANTHER" id="PTHR21146:SF0">
    <property type="entry name" value="BLOC-1-RELATED COMPLEX SUBUNIT 8"/>
    <property type="match status" value="1"/>
</dbReference>
<proteinExistence type="inferred from homology"/>